<dbReference type="Proteomes" id="UP000784294">
    <property type="component" value="Unassembled WGS sequence"/>
</dbReference>
<proteinExistence type="predicted"/>
<reference evidence="1" key="1">
    <citation type="submission" date="2018-11" db="EMBL/GenBank/DDBJ databases">
        <authorList>
            <consortium name="Pathogen Informatics"/>
        </authorList>
    </citation>
    <scope>NUCLEOTIDE SEQUENCE</scope>
</reference>
<keyword evidence="2" id="KW-1185">Reference proteome</keyword>
<name>A0A3S5FEC7_9PLAT</name>
<accession>A0A3S5FEC7</accession>
<sequence length="88" mass="9815">MSHLLASNLVTITIGETQRLVKSTCLRQGACMLARLEILKVFDELLPIYTGFASKSTLSYIHRWPLSSPGVELHDSEDFCCQPESGFL</sequence>
<comment type="caution">
    <text evidence="1">The sequence shown here is derived from an EMBL/GenBank/DDBJ whole genome shotgun (WGS) entry which is preliminary data.</text>
</comment>
<dbReference type="AlphaFoldDB" id="A0A3S5FEC7"/>
<gene>
    <name evidence="1" type="ORF">PXEA_LOCUS17946</name>
</gene>
<organism evidence="1 2">
    <name type="scientific">Protopolystoma xenopodis</name>
    <dbReference type="NCBI Taxonomy" id="117903"/>
    <lineage>
        <taxon>Eukaryota</taxon>
        <taxon>Metazoa</taxon>
        <taxon>Spiralia</taxon>
        <taxon>Lophotrochozoa</taxon>
        <taxon>Platyhelminthes</taxon>
        <taxon>Monogenea</taxon>
        <taxon>Polyopisthocotylea</taxon>
        <taxon>Polystomatidea</taxon>
        <taxon>Polystomatidae</taxon>
        <taxon>Protopolystoma</taxon>
    </lineage>
</organism>
<protein>
    <submittedName>
        <fullName evidence="1">Uncharacterized protein</fullName>
    </submittedName>
</protein>
<dbReference type="EMBL" id="CAAALY010068111">
    <property type="protein sequence ID" value="VEL24506.1"/>
    <property type="molecule type" value="Genomic_DNA"/>
</dbReference>
<evidence type="ECO:0000313" key="1">
    <source>
        <dbReference type="EMBL" id="VEL24506.1"/>
    </source>
</evidence>
<evidence type="ECO:0000313" key="2">
    <source>
        <dbReference type="Proteomes" id="UP000784294"/>
    </source>
</evidence>